<comment type="caution">
    <text evidence="2">The sequence shown here is derived from an EMBL/GenBank/DDBJ whole genome shotgun (WGS) entry which is preliminary data.</text>
</comment>
<dbReference type="SUPFAM" id="SSF55729">
    <property type="entry name" value="Acyl-CoA N-acyltransferases (Nat)"/>
    <property type="match status" value="1"/>
</dbReference>
<evidence type="ECO:0000259" key="1">
    <source>
        <dbReference type="Pfam" id="PF13480"/>
    </source>
</evidence>
<dbReference type="InterPro" id="IPR016181">
    <property type="entry name" value="Acyl_CoA_acyltransferase"/>
</dbReference>
<protein>
    <submittedName>
        <fullName evidence="2">GNAT family N-acetyltransferase</fullName>
        <ecNumber evidence="2">2.3.1.-</ecNumber>
    </submittedName>
</protein>
<dbReference type="Pfam" id="PF13480">
    <property type="entry name" value="Acetyltransf_6"/>
    <property type="match status" value="1"/>
</dbReference>
<dbReference type="EC" id="2.3.1.-" evidence="2"/>
<name>A0ABW1NMR1_9ACTN</name>
<dbReference type="GO" id="GO:0016746">
    <property type="term" value="F:acyltransferase activity"/>
    <property type="evidence" value="ECO:0007669"/>
    <property type="project" value="UniProtKB-KW"/>
</dbReference>
<feature type="domain" description="BioF2-like acetyltransferase" evidence="1">
    <location>
        <begin position="193"/>
        <end position="329"/>
    </location>
</feature>
<evidence type="ECO:0000313" key="2">
    <source>
        <dbReference type="EMBL" id="MFC6084153.1"/>
    </source>
</evidence>
<dbReference type="InterPro" id="IPR038740">
    <property type="entry name" value="BioF2-like_GNAT_dom"/>
</dbReference>
<sequence length="422" mass="43791">MTSSGLRAGWEYPDAWRAAAGMSLLAEESWHRAMAGRLEGRPVWLWLGGDEVTAGLAGIVAADPDAYTFGNLRLLLADTSAPFAPSGADLGGLAPVAGELFPNLFLSCPGYATFPVGSRRDDPAAVGELLGAIVAWASDAGMRAVALPYTETGGVLATCASVAGFEPVPLTSDSYVDVPSGGYPAYLAALPAHRRRRVAAERRRLHALGLHGRLVEHVDAALLDRIVELRVRQRARYGLPADLAAEHARLSLLLTALGDRVSVVTVGDPPLSFTLQVQDGDTWHEVCSGTDYDDPRSSTAYFESVFYTPIETAPTRGVRRVSYGIGAEEGKLLRGCHLIPLECLLLGLTPAATHATSAIAAAWRTTTSEGLNGPDLPARGEATVSAGEVVSAGETVGSASGTGGRAGGSVGIAGGVGGREGL</sequence>
<evidence type="ECO:0000313" key="3">
    <source>
        <dbReference type="Proteomes" id="UP001596137"/>
    </source>
</evidence>
<reference evidence="3" key="1">
    <citation type="journal article" date="2019" name="Int. J. Syst. Evol. Microbiol.">
        <title>The Global Catalogue of Microorganisms (GCM) 10K type strain sequencing project: providing services to taxonomists for standard genome sequencing and annotation.</title>
        <authorList>
            <consortium name="The Broad Institute Genomics Platform"/>
            <consortium name="The Broad Institute Genome Sequencing Center for Infectious Disease"/>
            <person name="Wu L."/>
            <person name="Ma J."/>
        </authorList>
    </citation>
    <scope>NUCLEOTIDE SEQUENCE [LARGE SCALE GENOMIC DNA]</scope>
    <source>
        <strain evidence="3">JCM 30346</strain>
    </source>
</reference>
<dbReference type="Proteomes" id="UP001596137">
    <property type="component" value="Unassembled WGS sequence"/>
</dbReference>
<dbReference type="EMBL" id="JBHSRF010000038">
    <property type="protein sequence ID" value="MFC6084153.1"/>
    <property type="molecule type" value="Genomic_DNA"/>
</dbReference>
<keyword evidence="2" id="KW-0808">Transferase</keyword>
<dbReference type="RefSeq" id="WP_380756906.1">
    <property type="nucleotide sequence ID" value="NZ_JBHSRF010000038.1"/>
</dbReference>
<proteinExistence type="predicted"/>
<accession>A0ABW1NMR1</accession>
<gene>
    <name evidence="2" type="ORF">ACFP1K_23530</name>
</gene>
<keyword evidence="3" id="KW-1185">Reference proteome</keyword>
<organism evidence="2 3">
    <name type="scientific">Sphaerisporangium aureirubrum</name>
    <dbReference type="NCBI Taxonomy" id="1544736"/>
    <lineage>
        <taxon>Bacteria</taxon>
        <taxon>Bacillati</taxon>
        <taxon>Actinomycetota</taxon>
        <taxon>Actinomycetes</taxon>
        <taxon>Streptosporangiales</taxon>
        <taxon>Streptosporangiaceae</taxon>
        <taxon>Sphaerisporangium</taxon>
    </lineage>
</organism>
<keyword evidence="2" id="KW-0012">Acyltransferase</keyword>